<reference evidence="3" key="1">
    <citation type="submission" date="2017-07" db="EMBL/GenBank/DDBJ databases">
        <title>Comparative genome mining reveals phylogenetic distribution patterns of secondary metabolites in Amycolatopsis.</title>
        <authorList>
            <person name="Adamek M."/>
            <person name="Alanjary M."/>
            <person name="Sales-Ortells H."/>
            <person name="Goodfellow M."/>
            <person name="Bull A.T."/>
            <person name="Kalinowski J."/>
            <person name="Ziemert N."/>
        </authorList>
    </citation>
    <scope>NUCLEOTIDE SEQUENCE [LARGE SCALE GENOMIC DNA]</scope>
    <source>
        <strain evidence="3">H5</strain>
    </source>
</reference>
<dbReference type="Proteomes" id="UP000215199">
    <property type="component" value="Unassembled WGS sequence"/>
</dbReference>
<comment type="caution">
    <text evidence="2">The sequence shown here is derived from an EMBL/GenBank/DDBJ whole genome shotgun (WGS) entry which is preliminary data.</text>
</comment>
<sequence>MSSRGPRRSRRTRGRTALGRLPSTAEFDTAEKKSPLTPDERKLVLFLLVALADDRESLARTRRRLVDAYGEREGHWCAGKTPDALLHLLAKSLGQAAANPPPWDRVADIVNVAVPAARRAVVLGQAAALSARIAGEERPVRDYDGPFSVPPWIDEPVVTVEMIRDGIETGPEVACELDGKLEELNTALDAERADNWKFRSENQRLRSLLEQLLREKYPGASADTVRQLIDERLRAVITADPPHPRTLHG</sequence>
<evidence type="ECO:0000313" key="3">
    <source>
        <dbReference type="Proteomes" id="UP000215199"/>
    </source>
</evidence>
<dbReference type="OrthoDB" id="3615635at2"/>
<feature type="compositionally biased region" description="Basic residues" evidence="1">
    <location>
        <begin position="1"/>
        <end position="14"/>
    </location>
</feature>
<name>A0A229SY50_9PSEU</name>
<evidence type="ECO:0000256" key="1">
    <source>
        <dbReference type="SAM" id="MobiDB-lite"/>
    </source>
</evidence>
<organism evidence="2 3">
    <name type="scientific">Amycolatopsis vastitatis</name>
    <dbReference type="NCBI Taxonomy" id="1905142"/>
    <lineage>
        <taxon>Bacteria</taxon>
        <taxon>Bacillati</taxon>
        <taxon>Actinomycetota</taxon>
        <taxon>Actinomycetes</taxon>
        <taxon>Pseudonocardiales</taxon>
        <taxon>Pseudonocardiaceae</taxon>
        <taxon>Amycolatopsis</taxon>
    </lineage>
</organism>
<dbReference type="AlphaFoldDB" id="A0A229SY50"/>
<accession>A0A229SY50</accession>
<protein>
    <submittedName>
        <fullName evidence="2">Uncharacterized protein</fullName>
    </submittedName>
</protein>
<dbReference type="RefSeq" id="WP_093950757.1">
    <property type="nucleotide sequence ID" value="NZ_NMUL01000031.1"/>
</dbReference>
<evidence type="ECO:0000313" key="2">
    <source>
        <dbReference type="EMBL" id="OXM63782.1"/>
    </source>
</evidence>
<keyword evidence="3" id="KW-1185">Reference proteome</keyword>
<dbReference type="EMBL" id="NMUL01000031">
    <property type="protein sequence ID" value="OXM63782.1"/>
    <property type="molecule type" value="Genomic_DNA"/>
</dbReference>
<gene>
    <name evidence="2" type="ORF">CF165_28995</name>
</gene>
<feature type="region of interest" description="Disordered" evidence="1">
    <location>
        <begin position="1"/>
        <end position="34"/>
    </location>
</feature>
<proteinExistence type="predicted"/>